<feature type="domain" description="PNPLA" evidence="4">
    <location>
        <begin position="18"/>
        <end position="215"/>
    </location>
</feature>
<keyword evidence="3" id="KW-0812">Transmembrane</keyword>
<proteinExistence type="predicted"/>
<feature type="transmembrane region" description="Helical" evidence="3">
    <location>
        <begin position="1086"/>
        <end position="1104"/>
    </location>
</feature>
<dbReference type="AlphaFoldDB" id="A0A0C3BH02"/>
<dbReference type="InterPro" id="IPR016035">
    <property type="entry name" value="Acyl_Trfase/lysoPLipase"/>
</dbReference>
<dbReference type="SUPFAM" id="SSF52151">
    <property type="entry name" value="FabD/lysophospholipase-like"/>
    <property type="match status" value="1"/>
</dbReference>
<dbReference type="InterPro" id="IPR011990">
    <property type="entry name" value="TPR-like_helical_dom_sf"/>
</dbReference>
<keyword evidence="6" id="KW-1185">Reference proteome</keyword>
<dbReference type="Proteomes" id="UP000054097">
    <property type="component" value="Unassembled WGS sequence"/>
</dbReference>
<dbReference type="Gene3D" id="3.40.1090.10">
    <property type="entry name" value="Cytosolic phospholipase A2 catalytic domain"/>
    <property type="match status" value="1"/>
</dbReference>
<evidence type="ECO:0000256" key="2">
    <source>
        <dbReference type="PROSITE-ProRule" id="PRU01161"/>
    </source>
</evidence>
<dbReference type="PANTHER" id="PTHR46082">
    <property type="entry name" value="ATP/GTP-BINDING PROTEIN-RELATED"/>
    <property type="match status" value="1"/>
</dbReference>
<name>A0A0C3BH02_SERVB</name>
<evidence type="ECO:0000313" key="5">
    <source>
        <dbReference type="EMBL" id="KIM30741.1"/>
    </source>
</evidence>
<dbReference type="OrthoDB" id="630895at2759"/>
<dbReference type="EMBL" id="KN824283">
    <property type="protein sequence ID" value="KIM30741.1"/>
    <property type="molecule type" value="Genomic_DNA"/>
</dbReference>
<dbReference type="SUPFAM" id="SSF52540">
    <property type="entry name" value="P-loop containing nucleoside triphosphate hydrolases"/>
    <property type="match status" value="1"/>
</dbReference>
<keyword evidence="1" id="KW-0443">Lipid metabolism</keyword>
<dbReference type="InterPro" id="IPR002641">
    <property type="entry name" value="PNPLA_dom"/>
</dbReference>
<dbReference type="GO" id="GO:0046486">
    <property type="term" value="P:glycerolipid metabolic process"/>
    <property type="evidence" value="ECO:0007669"/>
    <property type="project" value="UniProtKB-ARBA"/>
</dbReference>
<keyword evidence="3" id="KW-1133">Transmembrane helix</keyword>
<comment type="caution">
    <text evidence="2">Lacks conserved residue(s) required for the propagation of feature annotation.</text>
</comment>
<gene>
    <name evidence="5" type="ORF">M408DRAFT_21593</name>
</gene>
<reference evidence="6" key="2">
    <citation type="submission" date="2015-01" db="EMBL/GenBank/DDBJ databases">
        <title>Evolutionary Origins and Diversification of the Mycorrhizal Mutualists.</title>
        <authorList>
            <consortium name="DOE Joint Genome Institute"/>
            <consortium name="Mycorrhizal Genomics Consortium"/>
            <person name="Kohler A."/>
            <person name="Kuo A."/>
            <person name="Nagy L.G."/>
            <person name="Floudas D."/>
            <person name="Copeland A."/>
            <person name="Barry K.W."/>
            <person name="Cichocki N."/>
            <person name="Veneault-Fourrey C."/>
            <person name="LaButti K."/>
            <person name="Lindquist E.A."/>
            <person name="Lipzen A."/>
            <person name="Lundell T."/>
            <person name="Morin E."/>
            <person name="Murat C."/>
            <person name="Riley R."/>
            <person name="Ohm R."/>
            <person name="Sun H."/>
            <person name="Tunlid A."/>
            <person name="Henrissat B."/>
            <person name="Grigoriev I.V."/>
            <person name="Hibbett D.S."/>
            <person name="Martin F."/>
        </authorList>
    </citation>
    <scope>NUCLEOTIDE SEQUENCE [LARGE SCALE GENOMIC DNA]</scope>
    <source>
        <strain evidence="6">MAFF 305830</strain>
    </source>
</reference>
<dbReference type="Gene3D" id="1.25.40.10">
    <property type="entry name" value="Tetratricopeptide repeat domain"/>
    <property type="match status" value="2"/>
</dbReference>
<dbReference type="STRING" id="933852.A0A0C3BH02"/>
<evidence type="ECO:0000259" key="4">
    <source>
        <dbReference type="PROSITE" id="PS51635"/>
    </source>
</evidence>
<dbReference type="PROSITE" id="PS51635">
    <property type="entry name" value="PNPLA"/>
    <property type="match status" value="1"/>
</dbReference>
<dbReference type="Gene3D" id="3.40.50.300">
    <property type="entry name" value="P-loop containing nucleotide triphosphate hydrolases"/>
    <property type="match status" value="1"/>
</dbReference>
<dbReference type="SUPFAM" id="SSF48452">
    <property type="entry name" value="TPR-like"/>
    <property type="match status" value="3"/>
</dbReference>
<dbReference type="Pfam" id="PF01734">
    <property type="entry name" value="Patatin"/>
    <property type="match status" value="1"/>
</dbReference>
<evidence type="ECO:0000313" key="6">
    <source>
        <dbReference type="Proteomes" id="UP000054097"/>
    </source>
</evidence>
<keyword evidence="3" id="KW-0472">Membrane</keyword>
<dbReference type="InterPro" id="IPR019734">
    <property type="entry name" value="TPR_rpt"/>
</dbReference>
<evidence type="ECO:0000256" key="1">
    <source>
        <dbReference type="ARBA" id="ARBA00023098"/>
    </source>
</evidence>
<dbReference type="InterPro" id="IPR027417">
    <property type="entry name" value="P-loop_NTPase"/>
</dbReference>
<sequence length="1109" mass="124361">MPIQPSLERRGKGLSLILSIDSGGARGVSQLTILAQLMYRLKHDSGDEMGQPCSVFDMIGGVGSGGFIAILLVLFGLNAEAEQTLDEFIDLSVNILNKQDVDAQTRTAALKQHIDRLLEKYEINKNTRIFDSNDRSMDCKLAIPLSYKSRAGSICTLRNYSVRKESTLNLTIAEALMATLATPPMFTSTQIIKDAATFGYTGADLTLSNPIEEIIAEAHRALGAEQKVACILSLGCGHPGVFTAPEDSDIVAWNEFLKSLVTDSERKAEELDSRMGHLGFYHRFSVISRVEKTLEANRLGDTVTHTHAYLDKVTVSRKLDGCANSLRMRDGVSSLDQIRHSGGRLVLSPQLPPVTEAFVMRDEPWKFVKNALLRDGNGEANKRPRRLIITGVAGCGKTQLMLKFMKEHKSELPFQIFIDGSSEDRIRADIIQNVRSLGTEHSQKGFEDCLHFLSSQAENRVPLLFYDNVDDPDIDISSLLPRGDSCVIAITSRNGLLGDLDPKAHLRLGIMALDEAVKLLLYDRDDPHISIDQAKIDAVAVAEALGCLPIALQQARAYMQQTKCLTHEYLERLSTSRKKLLSQPIKYQLDAQTISPYTSFETSFLKLPGESQKLIRLLSYFHWSNFPLELVYIAAKYQFSGYEESEYPQGEDFTVVKSLLEDIFLRDGEWEVINLDTMTRALQNYSLVSVISGVKTSLLQMHPLVHEWVRIYTPENEVDGYQSAAILLLALGARKDRTTATQYLASHVNHMNPLWKTLSTSNAAAFGSILFDNGVYRGAMELQEMVVEHLRQSPDPTDQRLSNSIGHMAEVYHKIGRMNEAVPLQQEVLRLRKEILGERHPDTITALNNIASTYYDLSRPKEAEELQAEVLKVRREILGERHSDTINASISLAMSHRRLGKPNEAKVLLEEASRLNEETLGEHHLDTIKSYHHLAVIYHEIGRLDDAQNLHERVLRHRSETLGDLHPDTLVASYRLSKVYHDQGRFEKAEAHLLGTLSSMRNVLGNRHPWTTAATMRLSRFYCSLHKVDAAREILITLEPIISDTLGVTHRQYLELQDILSNLPNPSATSDADKRGPQSSRITTEAIILTIALISVLGITLYMYRRRQL</sequence>
<reference evidence="5 6" key="1">
    <citation type="submission" date="2014-04" db="EMBL/GenBank/DDBJ databases">
        <authorList>
            <consortium name="DOE Joint Genome Institute"/>
            <person name="Kuo A."/>
            <person name="Zuccaro A."/>
            <person name="Kohler A."/>
            <person name="Nagy L.G."/>
            <person name="Floudas D."/>
            <person name="Copeland A."/>
            <person name="Barry K.W."/>
            <person name="Cichocki N."/>
            <person name="Veneault-Fourrey C."/>
            <person name="LaButti K."/>
            <person name="Lindquist E.A."/>
            <person name="Lipzen A."/>
            <person name="Lundell T."/>
            <person name="Morin E."/>
            <person name="Murat C."/>
            <person name="Sun H."/>
            <person name="Tunlid A."/>
            <person name="Henrissat B."/>
            <person name="Grigoriev I.V."/>
            <person name="Hibbett D.S."/>
            <person name="Martin F."/>
            <person name="Nordberg H.P."/>
            <person name="Cantor M.N."/>
            <person name="Hua S.X."/>
        </authorList>
    </citation>
    <scope>NUCLEOTIDE SEQUENCE [LARGE SCALE GENOMIC DNA]</scope>
    <source>
        <strain evidence="5 6">MAFF 305830</strain>
    </source>
</reference>
<evidence type="ECO:0000256" key="3">
    <source>
        <dbReference type="SAM" id="Phobius"/>
    </source>
</evidence>
<dbReference type="PANTHER" id="PTHR46082:SF6">
    <property type="entry name" value="AAA+ ATPASE DOMAIN-CONTAINING PROTEIN-RELATED"/>
    <property type="match status" value="1"/>
</dbReference>
<dbReference type="SMART" id="SM00028">
    <property type="entry name" value="TPR"/>
    <property type="match status" value="5"/>
</dbReference>
<dbReference type="Pfam" id="PF13374">
    <property type="entry name" value="TPR_10"/>
    <property type="match status" value="1"/>
</dbReference>
<dbReference type="HOGENOM" id="CLU_000288_125_6_1"/>
<organism evidence="5 6">
    <name type="scientific">Serendipita vermifera MAFF 305830</name>
    <dbReference type="NCBI Taxonomy" id="933852"/>
    <lineage>
        <taxon>Eukaryota</taxon>
        <taxon>Fungi</taxon>
        <taxon>Dikarya</taxon>
        <taxon>Basidiomycota</taxon>
        <taxon>Agaricomycotina</taxon>
        <taxon>Agaricomycetes</taxon>
        <taxon>Sebacinales</taxon>
        <taxon>Serendipitaceae</taxon>
        <taxon>Serendipita</taxon>
    </lineage>
</organism>
<accession>A0A0C3BH02</accession>
<dbReference type="InterPro" id="IPR053137">
    <property type="entry name" value="NLR-like"/>
</dbReference>
<dbReference type="Pfam" id="PF13424">
    <property type="entry name" value="TPR_12"/>
    <property type="match status" value="2"/>
</dbReference>
<dbReference type="SMART" id="SM00382">
    <property type="entry name" value="AAA"/>
    <property type="match status" value="1"/>
</dbReference>
<dbReference type="InterPro" id="IPR003593">
    <property type="entry name" value="AAA+_ATPase"/>
</dbReference>
<protein>
    <recommendedName>
        <fullName evidence="4">PNPLA domain-containing protein</fullName>
    </recommendedName>
</protein>